<dbReference type="InterPro" id="IPR046348">
    <property type="entry name" value="SIS_dom_sf"/>
</dbReference>
<dbReference type="Gene3D" id="3.40.50.10490">
    <property type="entry name" value="Glucose-6-phosphate isomerase like protein, domain 1"/>
    <property type="match status" value="1"/>
</dbReference>
<dbReference type="KEGG" id="esg:EsVE80_06380"/>
<dbReference type="InterPro" id="IPR009057">
    <property type="entry name" value="Homeodomain-like_sf"/>
</dbReference>
<dbReference type="Proteomes" id="UP000502998">
    <property type="component" value="Chromosome"/>
</dbReference>
<dbReference type="InterPro" id="IPR047640">
    <property type="entry name" value="RpiR-like"/>
</dbReference>
<dbReference type="InterPro" id="IPR001347">
    <property type="entry name" value="SIS_dom"/>
</dbReference>
<dbReference type="SUPFAM" id="SSF46689">
    <property type="entry name" value="Homeodomain-like"/>
    <property type="match status" value="1"/>
</dbReference>
<dbReference type="EMBL" id="AP022822">
    <property type="protein sequence ID" value="BCA85115.1"/>
    <property type="molecule type" value="Genomic_DNA"/>
</dbReference>
<evidence type="ECO:0000259" key="5">
    <source>
        <dbReference type="PROSITE" id="PS51464"/>
    </source>
</evidence>
<dbReference type="InterPro" id="IPR036388">
    <property type="entry name" value="WH-like_DNA-bd_sf"/>
</dbReference>
<dbReference type="PROSITE" id="PS51464">
    <property type="entry name" value="SIS"/>
    <property type="match status" value="1"/>
</dbReference>
<keyword evidence="2" id="KW-0238">DNA-binding</keyword>
<evidence type="ECO:0000313" key="7">
    <source>
        <dbReference type="Proteomes" id="UP000502998"/>
    </source>
</evidence>
<evidence type="ECO:0000256" key="3">
    <source>
        <dbReference type="ARBA" id="ARBA00023163"/>
    </source>
</evidence>
<dbReference type="AlphaFoldDB" id="A0A679IIE1"/>
<dbReference type="InterPro" id="IPR000281">
    <property type="entry name" value="HTH_RpiR"/>
</dbReference>
<dbReference type="RefSeq" id="WP_173102474.1">
    <property type="nucleotide sequence ID" value="NZ_AP022822.1"/>
</dbReference>
<dbReference type="Pfam" id="PF01418">
    <property type="entry name" value="HTH_6"/>
    <property type="match status" value="1"/>
</dbReference>
<accession>A0A679IIE1</accession>
<dbReference type="PROSITE" id="PS51071">
    <property type="entry name" value="HTH_RPIR"/>
    <property type="match status" value="1"/>
</dbReference>
<sequence>MSFFGNIDFNVLSDTDQAIYHYMSSNADKIPYMRVRDIAQESHTSASSVMRLIRKLGYESFTEFRSQFSVQAAKSEGFEEALTILSRERFPRDIESKLNQIVEKIQYCENIIFFGIGASGSICEYAARRFASIGYNSYPLIDPTYPIMSKLQNTSDNILVTLSVSGMTNEVVEVANGFRNKDDFLTIAITSDINSTLGRMSDYVLDYHVDVRRVKKHEDLTSQIPCIFLIEQLAERLQRQEDEVHQK</sequence>
<keyword evidence="1" id="KW-0805">Transcription regulation</keyword>
<keyword evidence="7" id="KW-1185">Reference proteome</keyword>
<evidence type="ECO:0000313" key="6">
    <source>
        <dbReference type="EMBL" id="BCA85115.1"/>
    </source>
</evidence>
<dbReference type="Pfam" id="PF01380">
    <property type="entry name" value="SIS"/>
    <property type="match status" value="1"/>
</dbReference>
<dbReference type="GO" id="GO:0097367">
    <property type="term" value="F:carbohydrate derivative binding"/>
    <property type="evidence" value="ECO:0007669"/>
    <property type="project" value="InterPro"/>
</dbReference>
<dbReference type="GO" id="GO:0003700">
    <property type="term" value="F:DNA-binding transcription factor activity"/>
    <property type="evidence" value="ECO:0007669"/>
    <property type="project" value="InterPro"/>
</dbReference>
<protein>
    <submittedName>
        <fullName evidence="6">Transcriptional regulator</fullName>
    </submittedName>
</protein>
<dbReference type="GO" id="GO:1901135">
    <property type="term" value="P:carbohydrate derivative metabolic process"/>
    <property type="evidence" value="ECO:0007669"/>
    <property type="project" value="InterPro"/>
</dbReference>
<dbReference type="InterPro" id="IPR035472">
    <property type="entry name" value="RpiR-like_SIS"/>
</dbReference>
<proteinExistence type="predicted"/>
<dbReference type="PANTHER" id="PTHR30514:SF1">
    <property type="entry name" value="HTH-TYPE TRANSCRIPTIONAL REGULATOR HEXR-RELATED"/>
    <property type="match status" value="1"/>
</dbReference>
<feature type="domain" description="SIS" evidence="5">
    <location>
        <begin position="101"/>
        <end position="244"/>
    </location>
</feature>
<organism evidence="6 7">
    <name type="scientific">Enterococcus saigonensis</name>
    <dbReference type="NCBI Taxonomy" id="1805431"/>
    <lineage>
        <taxon>Bacteria</taxon>
        <taxon>Bacillati</taxon>
        <taxon>Bacillota</taxon>
        <taxon>Bacilli</taxon>
        <taxon>Lactobacillales</taxon>
        <taxon>Enterococcaceae</taxon>
        <taxon>Enterococcus</taxon>
    </lineage>
</organism>
<dbReference type="SUPFAM" id="SSF53697">
    <property type="entry name" value="SIS domain"/>
    <property type="match status" value="1"/>
</dbReference>
<dbReference type="PANTHER" id="PTHR30514">
    <property type="entry name" value="GLUCOKINASE"/>
    <property type="match status" value="1"/>
</dbReference>
<gene>
    <name evidence="6" type="primary">yecA</name>
    <name evidence="6" type="ORF">EsVE80_06380</name>
</gene>
<dbReference type="Gene3D" id="1.10.10.10">
    <property type="entry name" value="Winged helix-like DNA-binding domain superfamily/Winged helix DNA-binding domain"/>
    <property type="match status" value="1"/>
</dbReference>
<evidence type="ECO:0000259" key="4">
    <source>
        <dbReference type="PROSITE" id="PS51071"/>
    </source>
</evidence>
<dbReference type="GO" id="GO:0003677">
    <property type="term" value="F:DNA binding"/>
    <property type="evidence" value="ECO:0007669"/>
    <property type="project" value="UniProtKB-KW"/>
</dbReference>
<evidence type="ECO:0000256" key="1">
    <source>
        <dbReference type="ARBA" id="ARBA00023015"/>
    </source>
</evidence>
<feature type="domain" description="HTH rpiR-type" evidence="4">
    <location>
        <begin position="1"/>
        <end position="75"/>
    </location>
</feature>
<evidence type="ECO:0000256" key="2">
    <source>
        <dbReference type="ARBA" id="ARBA00023125"/>
    </source>
</evidence>
<keyword evidence="3" id="KW-0804">Transcription</keyword>
<reference evidence="6 7" key="1">
    <citation type="submission" date="2020-02" db="EMBL/GenBank/DDBJ databases">
        <title>Characterization of vanA genotype vancomycin-resistant Enterococcus saigonensis VE80.</title>
        <authorList>
            <person name="Harada T."/>
            <person name="Motooka D."/>
            <person name="Nakamura S."/>
            <person name="Yamamoto Y."/>
            <person name="Kawahara R."/>
            <person name="Kawatsu K."/>
        </authorList>
    </citation>
    <scope>NUCLEOTIDE SEQUENCE [LARGE SCALE GENOMIC DNA]</scope>
    <source>
        <strain evidence="6 7">VE80</strain>
    </source>
</reference>
<dbReference type="CDD" id="cd05013">
    <property type="entry name" value="SIS_RpiR"/>
    <property type="match status" value="1"/>
</dbReference>
<name>A0A679IIE1_9ENTE</name>